<dbReference type="EMBL" id="CADILG010000041">
    <property type="protein sequence ID" value="CAB3908504.1"/>
    <property type="molecule type" value="Genomic_DNA"/>
</dbReference>
<keyword evidence="2" id="KW-0663">Pyridoxal phosphate</keyword>
<evidence type="ECO:0000313" key="6">
    <source>
        <dbReference type="Proteomes" id="UP000494117"/>
    </source>
</evidence>
<evidence type="ECO:0000313" key="5">
    <source>
        <dbReference type="EMBL" id="CAB3908504.1"/>
    </source>
</evidence>
<evidence type="ECO:0000256" key="3">
    <source>
        <dbReference type="ARBA" id="ARBA00023239"/>
    </source>
</evidence>
<dbReference type="Proteomes" id="UP000494117">
    <property type="component" value="Unassembled WGS sequence"/>
</dbReference>
<dbReference type="Gene3D" id="3.40.50.1100">
    <property type="match status" value="2"/>
</dbReference>
<sequence>MQMNPSLSGLRCIRCASLWPPADYPEGCPSCLEAGHPASLECLYEPSAADAPMPLPVLDPVTLGEGATPCLAAPALAQAEGVGQLWLKCESANPTGSHKDRMAAQLVSRARLAGATRVAAASSGNAGVSLAAYCAAARLQADIAITRNCPPLQREAMQRFGARLTAFEDSLSRWPHVEDLCRNHGAFAGTNYLNPPTGTHAYGVEGYKPIAQEILDACGTPSDIVVPTARGDLLWGIFLGWQHLLRSGRIERMPRLHAVEPYARLSRARATGDARKIWDGVTDQYSIAGGTSTLQSLEALSRSGGSPVEVSDASAAQAQQRLERIGLATELSAAAALAAVSRLRRSGLLDAESSVVLIVTSDGRRG</sequence>
<protein>
    <submittedName>
        <fullName evidence="5">Threonine synthase</fullName>
        <ecNumber evidence="5">4.2.3.1</ecNumber>
    </submittedName>
</protein>
<dbReference type="PANTHER" id="PTHR48078">
    <property type="entry name" value="THREONINE DEHYDRATASE, MITOCHONDRIAL-RELATED"/>
    <property type="match status" value="1"/>
</dbReference>
<dbReference type="GO" id="GO:0009097">
    <property type="term" value="P:isoleucine biosynthetic process"/>
    <property type="evidence" value="ECO:0007669"/>
    <property type="project" value="TreeGrafter"/>
</dbReference>
<gene>
    <name evidence="5" type="primary">thrC_2</name>
    <name evidence="5" type="ORF">LMG26858_04610</name>
</gene>
<dbReference type="EC" id="4.2.3.1" evidence="5"/>
<evidence type="ECO:0000259" key="4">
    <source>
        <dbReference type="Pfam" id="PF00291"/>
    </source>
</evidence>
<dbReference type="GO" id="GO:0006567">
    <property type="term" value="P:L-threonine catabolic process"/>
    <property type="evidence" value="ECO:0007669"/>
    <property type="project" value="TreeGrafter"/>
</dbReference>
<comment type="cofactor">
    <cofactor evidence="1">
        <name>pyridoxal 5'-phosphate</name>
        <dbReference type="ChEBI" id="CHEBI:597326"/>
    </cofactor>
</comment>
<dbReference type="SUPFAM" id="SSF53686">
    <property type="entry name" value="Tryptophan synthase beta subunit-like PLP-dependent enzymes"/>
    <property type="match status" value="1"/>
</dbReference>
<keyword evidence="3 5" id="KW-0456">Lyase</keyword>
<proteinExistence type="predicted"/>
<name>A0A6S7EEX1_9BURK</name>
<evidence type="ECO:0000256" key="1">
    <source>
        <dbReference type="ARBA" id="ARBA00001933"/>
    </source>
</evidence>
<dbReference type="InterPro" id="IPR001926">
    <property type="entry name" value="TrpB-like_PALP"/>
</dbReference>
<dbReference type="GO" id="GO:0004795">
    <property type="term" value="F:threonine synthase activity"/>
    <property type="evidence" value="ECO:0007669"/>
    <property type="project" value="UniProtKB-EC"/>
</dbReference>
<evidence type="ECO:0000256" key="2">
    <source>
        <dbReference type="ARBA" id="ARBA00022898"/>
    </source>
</evidence>
<dbReference type="RefSeq" id="WP_175209287.1">
    <property type="nucleotide sequence ID" value="NZ_CADILG010000041.1"/>
</dbReference>
<dbReference type="AlphaFoldDB" id="A0A6S7EEX1"/>
<dbReference type="PANTHER" id="PTHR48078:SF6">
    <property type="entry name" value="L-THREONINE DEHYDRATASE CATABOLIC TDCB"/>
    <property type="match status" value="1"/>
</dbReference>
<keyword evidence="6" id="KW-1185">Reference proteome</keyword>
<reference evidence="5 6" key="1">
    <citation type="submission" date="2020-04" db="EMBL/GenBank/DDBJ databases">
        <authorList>
            <person name="De Canck E."/>
        </authorList>
    </citation>
    <scope>NUCLEOTIDE SEQUENCE [LARGE SCALE GENOMIC DNA]</scope>
    <source>
        <strain evidence="5 6">LMG 26858</strain>
    </source>
</reference>
<accession>A0A6S7EEX1</accession>
<dbReference type="GO" id="GO:0004794">
    <property type="term" value="F:threonine deaminase activity"/>
    <property type="evidence" value="ECO:0007669"/>
    <property type="project" value="TreeGrafter"/>
</dbReference>
<organism evidence="5 6">
    <name type="scientific">Achromobacter anxifer</name>
    <dbReference type="NCBI Taxonomy" id="1287737"/>
    <lineage>
        <taxon>Bacteria</taxon>
        <taxon>Pseudomonadati</taxon>
        <taxon>Pseudomonadota</taxon>
        <taxon>Betaproteobacteria</taxon>
        <taxon>Burkholderiales</taxon>
        <taxon>Alcaligenaceae</taxon>
        <taxon>Achromobacter</taxon>
    </lineage>
</organism>
<dbReference type="GO" id="GO:0003941">
    <property type="term" value="F:L-serine ammonia-lyase activity"/>
    <property type="evidence" value="ECO:0007669"/>
    <property type="project" value="TreeGrafter"/>
</dbReference>
<dbReference type="Pfam" id="PF00291">
    <property type="entry name" value="PALP"/>
    <property type="match status" value="1"/>
</dbReference>
<dbReference type="GO" id="GO:0006565">
    <property type="term" value="P:L-serine catabolic process"/>
    <property type="evidence" value="ECO:0007669"/>
    <property type="project" value="TreeGrafter"/>
</dbReference>
<dbReference type="InterPro" id="IPR036052">
    <property type="entry name" value="TrpB-like_PALP_sf"/>
</dbReference>
<dbReference type="InterPro" id="IPR050147">
    <property type="entry name" value="Ser/Thr_Dehydratase"/>
</dbReference>
<feature type="domain" description="Tryptophan synthase beta chain-like PALP" evidence="4">
    <location>
        <begin position="61"/>
        <end position="360"/>
    </location>
</feature>